<name>A0A8S5S372_9CAUD</name>
<dbReference type="EMBL" id="BK032514">
    <property type="protein sequence ID" value="DAF45461.1"/>
    <property type="molecule type" value="Genomic_DNA"/>
</dbReference>
<sequence>MPGWAERVRPSAQSASAFGEVEAGVLWRRQVVSVTNIHSFFNPIFRSEVRAP</sequence>
<evidence type="ECO:0000313" key="1">
    <source>
        <dbReference type="EMBL" id="DAF45461.1"/>
    </source>
</evidence>
<accession>A0A8S5S372</accession>
<protein>
    <submittedName>
        <fullName evidence="1">Uncharacterized protein</fullName>
    </submittedName>
</protein>
<organism evidence="1">
    <name type="scientific">Siphoviridae sp. ctBLh2</name>
    <dbReference type="NCBI Taxonomy" id="2827803"/>
    <lineage>
        <taxon>Viruses</taxon>
        <taxon>Duplodnaviria</taxon>
        <taxon>Heunggongvirae</taxon>
        <taxon>Uroviricota</taxon>
        <taxon>Caudoviricetes</taxon>
    </lineage>
</organism>
<proteinExistence type="predicted"/>
<reference evidence="1" key="1">
    <citation type="journal article" date="2021" name="Proc. Natl. Acad. Sci. U.S.A.">
        <title>A Catalog of Tens of Thousands of Viruses from Human Metagenomes Reveals Hidden Associations with Chronic Diseases.</title>
        <authorList>
            <person name="Tisza M.J."/>
            <person name="Buck C.B."/>
        </authorList>
    </citation>
    <scope>NUCLEOTIDE SEQUENCE</scope>
    <source>
        <strain evidence="1">CtBLh2</strain>
    </source>
</reference>